<evidence type="ECO:0000313" key="2">
    <source>
        <dbReference type="Proteomes" id="UP000235015"/>
    </source>
</evidence>
<accession>A0A2N6D1I6</accession>
<evidence type="ECO:0000313" key="1">
    <source>
        <dbReference type="EMBL" id="PLX63561.1"/>
    </source>
</evidence>
<dbReference type="RefSeq" id="WP_029132665.1">
    <property type="nucleotide sequence ID" value="NZ_CAXXYC010000003.1"/>
</dbReference>
<comment type="caution">
    <text evidence="1">The sequence shown here is derived from an EMBL/GenBank/DDBJ whole genome shotgun (WGS) entry which is preliminary data.</text>
</comment>
<proteinExistence type="predicted"/>
<gene>
    <name evidence="1" type="ORF">C0630_01280</name>
</gene>
<reference evidence="1 2" key="1">
    <citation type="submission" date="2017-11" db="EMBL/GenBank/DDBJ databases">
        <title>Genome-resolved metagenomics identifies genetic mobility, metabolic interactions, and unexpected diversity in perchlorate-reducing communities.</title>
        <authorList>
            <person name="Barnum T.P."/>
            <person name="Figueroa I.A."/>
            <person name="Carlstrom C.I."/>
            <person name="Lucas L.N."/>
            <person name="Engelbrektson A.L."/>
            <person name="Coates J.D."/>
        </authorList>
    </citation>
    <scope>NUCLEOTIDE SEQUENCE [LARGE SCALE GENOMIC DNA]</scope>
    <source>
        <strain evidence="1">BM301</strain>
    </source>
</reference>
<dbReference type="STRING" id="1111735.GCA_000428045_03375"/>
<dbReference type="AlphaFoldDB" id="A0A2N6D1I6"/>
<dbReference type="Proteomes" id="UP000235015">
    <property type="component" value="Unassembled WGS sequence"/>
</dbReference>
<sequence>MDKMRKLFESVDACADRLDQLNNRFAHLATESTHESVETWRRVKDRILFDYGDEKKVHESGPDIKAIAIELLEKQGHSLEDVLDTLKADHGVEIDIAGLAQVIGRTVYISALRKDAADLLNNAISFSQIASLWNDLDRPAFGGENWTARNVSILVE</sequence>
<organism evidence="1 2">
    <name type="scientific">Sedimenticola selenatireducens</name>
    <dbReference type="NCBI Taxonomy" id="191960"/>
    <lineage>
        <taxon>Bacteria</taxon>
        <taxon>Pseudomonadati</taxon>
        <taxon>Pseudomonadota</taxon>
        <taxon>Gammaproteobacteria</taxon>
        <taxon>Chromatiales</taxon>
        <taxon>Sedimenticolaceae</taxon>
        <taxon>Sedimenticola</taxon>
    </lineage>
</organism>
<protein>
    <submittedName>
        <fullName evidence="1">Uncharacterized protein</fullName>
    </submittedName>
</protein>
<dbReference type="EMBL" id="PKUN01000001">
    <property type="protein sequence ID" value="PLX63561.1"/>
    <property type="molecule type" value="Genomic_DNA"/>
</dbReference>
<name>A0A2N6D1I6_9GAMM</name>